<keyword evidence="7" id="KW-0805">Transcription regulation</keyword>
<dbReference type="Gene3D" id="3.30.160.60">
    <property type="entry name" value="Classic Zinc Finger"/>
    <property type="match status" value="2"/>
</dbReference>
<feature type="region of interest" description="Disordered" evidence="12">
    <location>
        <begin position="161"/>
        <end position="180"/>
    </location>
</feature>
<dbReference type="AlphaFoldDB" id="A0AAD4KF94"/>
<feature type="compositionally biased region" description="Basic and acidic residues" evidence="12">
    <location>
        <begin position="489"/>
        <end position="504"/>
    </location>
</feature>
<sequence length="512" mass="53893">MAVPVRVRLARRFHPSPSDHEGISPQSFLLDPSAGLGGRFWSLETGGNVHANVNVNVNLGGNPVTLAPAPSLDAEYLRPLPDFSRQSGNLAALAVPPPGMGTALDALNTAQQPLTARRPAASNLPAFELPPPTNFGQVHATSKLPLLSPVNAISSNVSNLLTPPPNSSAEHSASIPPGSSADVPSYSALWQNQNSYSYAPPAHPSWGPSSSGLYPPPRGGISPSVGPLGRNSASLPSSTEGMSQYDLNHLPPFQQQLPSSSPPTQHPQHAIAHTMIANTLPSTSTAPSHPMVAGDPYGPKTPGAPLFSPSQSVAHGYPPVSYGAQSGLGIHASRMPSAPAQSPPMQPPQLGYSRPPWPSYSLPAMTGPVMTNVHNPSGQMSLMGNMQTGLMPGFTSGHLASMQHMYGGHPSHHQGHGQPAPPNDRPFKCDQCPQSFNRNHDLKRHKRIHLSVKPFPCTHCDKSFSRKDALKRHLLVKGCGKNTDGGSAVKDDEALTKTDSHSDRASPLSNGA</sequence>
<dbReference type="Proteomes" id="UP001201262">
    <property type="component" value="Unassembled WGS sequence"/>
</dbReference>
<dbReference type="InterPro" id="IPR013087">
    <property type="entry name" value="Znf_C2H2_type"/>
</dbReference>
<keyword evidence="9" id="KW-0804">Transcription</keyword>
<protein>
    <recommendedName>
        <fullName evidence="13">C2H2-type domain-containing protein</fullName>
    </recommendedName>
</protein>
<evidence type="ECO:0000313" key="14">
    <source>
        <dbReference type="EMBL" id="KAH8689560.1"/>
    </source>
</evidence>
<evidence type="ECO:0000256" key="6">
    <source>
        <dbReference type="ARBA" id="ARBA00022833"/>
    </source>
</evidence>
<dbReference type="GO" id="GO:0005634">
    <property type="term" value="C:nucleus"/>
    <property type="evidence" value="ECO:0007669"/>
    <property type="project" value="UniProtKB-SubCell"/>
</dbReference>
<evidence type="ECO:0000256" key="3">
    <source>
        <dbReference type="ARBA" id="ARBA00022723"/>
    </source>
</evidence>
<keyword evidence="15" id="KW-1185">Reference proteome</keyword>
<proteinExistence type="inferred from homology"/>
<feature type="region of interest" description="Disordered" evidence="12">
    <location>
        <begin position="204"/>
        <end position="243"/>
    </location>
</feature>
<evidence type="ECO:0000259" key="13">
    <source>
        <dbReference type="PROSITE" id="PS50157"/>
    </source>
</evidence>
<evidence type="ECO:0000256" key="2">
    <source>
        <dbReference type="ARBA" id="ARBA00006991"/>
    </source>
</evidence>
<organism evidence="14 15">
    <name type="scientific">Talaromyces proteolyticus</name>
    <dbReference type="NCBI Taxonomy" id="1131652"/>
    <lineage>
        <taxon>Eukaryota</taxon>
        <taxon>Fungi</taxon>
        <taxon>Dikarya</taxon>
        <taxon>Ascomycota</taxon>
        <taxon>Pezizomycotina</taxon>
        <taxon>Eurotiomycetes</taxon>
        <taxon>Eurotiomycetidae</taxon>
        <taxon>Eurotiales</taxon>
        <taxon>Trichocomaceae</taxon>
        <taxon>Talaromyces</taxon>
        <taxon>Talaromyces sect. Bacilispori</taxon>
    </lineage>
</organism>
<dbReference type="FunFam" id="3.30.160.60:FF:000100">
    <property type="entry name" value="Zinc finger 45-like"/>
    <property type="match status" value="1"/>
</dbReference>
<dbReference type="InterPro" id="IPR050331">
    <property type="entry name" value="Zinc_finger"/>
</dbReference>
<dbReference type="FunFam" id="3.30.160.60:FF:001156">
    <property type="entry name" value="Zinc finger protein 407"/>
    <property type="match status" value="1"/>
</dbReference>
<dbReference type="SUPFAM" id="SSF57667">
    <property type="entry name" value="beta-beta-alpha zinc fingers"/>
    <property type="match status" value="1"/>
</dbReference>
<dbReference type="InterPro" id="IPR036236">
    <property type="entry name" value="Znf_C2H2_sf"/>
</dbReference>
<dbReference type="PANTHER" id="PTHR16515:SF58">
    <property type="entry name" value="ZINC FINGER PROTEIN 22"/>
    <property type="match status" value="1"/>
</dbReference>
<accession>A0AAD4KF94</accession>
<dbReference type="Pfam" id="PF00096">
    <property type="entry name" value="zf-C2H2"/>
    <property type="match status" value="2"/>
</dbReference>
<keyword evidence="5 11" id="KW-0863">Zinc-finger</keyword>
<keyword evidence="10" id="KW-0539">Nucleus</keyword>
<evidence type="ECO:0000256" key="8">
    <source>
        <dbReference type="ARBA" id="ARBA00023125"/>
    </source>
</evidence>
<evidence type="ECO:0000256" key="12">
    <source>
        <dbReference type="SAM" id="MobiDB-lite"/>
    </source>
</evidence>
<dbReference type="SMART" id="SM00355">
    <property type="entry name" value="ZnF_C2H2"/>
    <property type="match status" value="2"/>
</dbReference>
<evidence type="ECO:0000256" key="5">
    <source>
        <dbReference type="ARBA" id="ARBA00022771"/>
    </source>
</evidence>
<keyword evidence="3" id="KW-0479">Metal-binding</keyword>
<keyword evidence="4" id="KW-0677">Repeat</keyword>
<feature type="compositionally biased region" description="Polar residues" evidence="12">
    <location>
        <begin position="231"/>
        <end position="243"/>
    </location>
</feature>
<evidence type="ECO:0000313" key="15">
    <source>
        <dbReference type="Proteomes" id="UP001201262"/>
    </source>
</evidence>
<dbReference type="EMBL" id="JAJTJA010000015">
    <property type="protein sequence ID" value="KAH8689560.1"/>
    <property type="molecule type" value="Genomic_DNA"/>
</dbReference>
<dbReference type="PANTHER" id="PTHR16515">
    <property type="entry name" value="PR DOMAIN ZINC FINGER PROTEIN"/>
    <property type="match status" value="1"/>
</dbReference>
<keyword evidence="6" id="KW-0862">Zinc</keyword>
<reference evidence="14" key="1">
    <citation type="submission" date="2021-12" db="EMBL/GenBank/DDBJ databases">
        <title>Convergent genome expansion in fungi linked to evolution of root-endophyte symbiosis.</title>
        <authorList>
            <consortium name="DOE Joint Genome Institute"/>
            <person name="Ke Y.-H."/>
            <person name="Bonito G."/>
            <person name="Liao H.-L."/>
            <person name="Looney B."/>
            <person name="Rojas-Flechas A."/>
            <person name="Nash J."/>
            <person name="Hameed K."/>
            <person name="Schadt C."/>
            <person name="Martin F."/>
            <person name="Crous P.W."/>
            <person name="Miettinen O."/>
            <person name="Magnuson J.K."/>
            <person name="Labbe J."/>
            <person name="Jacobson D."/>
            <person name="Doktycz M.J."/>
            <person name="Veneault-Fourrey C."/>
            <person name="Kuo A."/>
            <person name="Mondo S."/>
            <person name="Calhoun S."/>
            <person name="Riley R."/>
            <person name="Ohm R."/>
            <person name="LaButti K."/>
            <person name="Andreopoulos B."/>
            <person name="Pangilinan J."/>
            <person name="Nolan M."/>
            <person name="Tritt A."/>
            <person name="Clum A."/>
            <person name="Lipzen A."/>
            <person name="Daum C."/>
            <person name="Barry K."/>
            <person name="Grigoriev I.V."/>
            <person name="Vilgalys R."/>
        </authorList>
    </citation>
    <scope>NUCLEOTIDE SEQUENCE</scope>
    <source>
        <strain evidence="14">PMI_201</strain>
    </source>
</reference>
<keyword evidence="8" id="KW-0238">DNA-binding</keyword>
<name>A0AAD4KF94_9EURO</name>
<evidence type="ECO:0000256" key="1">
    <source>
        <dbReference type="ARBA" id="ARBA00004123"/>
    </source>
</evidence>
<dbReference type="PROSITE" id="PS00028">
    <property type="entry name" value="ZINC_FINGER_C2H2_1"/>
    <property type="match status" value="1"/>
</dbReference>
<gene>
    <name evidence="14" type="ORF">BGW36DRAFT_466423</name>
</gene>
<dbReference type="GO" id="GO:0008270">
    <property type="term" value="F:zinc ion binding"/>
    <property type="evidence" value="ECO:0007669"/>
    <property type="project" value="UniProtKB-KW"/>
</dbReference>
<comment type="subcellular location">
    <subcellularLocation>
        <location evidence="1">Nucleus</location>
    </subcellularLocation>
</comment>
<dbReference type="RefSeq" id="XP_046065914.1">
    <property type="nucleotide sequence ID" value="XM_046222341.1"/>
</dbReference>
<evidence type="ECO:0000256" key="4">
    <source>
        <dbReference type="ARBA" id="ARBA00022737"/>
    </source>
</evidence>
<feature type="region of interest" description="Disordered" evidence="12">
    <location>
        <begin position="479"/>
        <end position="512"/>
    </location>
</feature>
<dbReference type="PROSITE" id="PS50157">
    <property type="entry name" value="ZINC_FINGER_C2H2_2"/>
    <property type="match status" value="2"/>
</dbReference>
<feature type="domain" description="C2H2-type" evidence="13">
    <location>
        <begin position="427"/>
        <end position="454"/>
    </location>
</feature>
<comment type="similarity">
    <text evidence="2">Belongs to the krueppel C2H2-type zinc-finger protein family.</text>
</comment>
<evidence type="ECO:0000256" key="10">
    <source>
        <dbReference type="ARBA" id="ARBA00023242"/>
    </source>
</evidence>
<evidence type="ECO:0000256" key="7">
    <source>
        <dbReference type="ARBA" id="ARBA00023015"/>
    </source>
</evidence>
<comment type="caution">
    <text evidence="14">The sequence shown here is derived from an EMBL/GenBank/DDBJ whole genome shotgun (WGS) entry which is preliminary data.</text>
</comment>
<feature type="domain" description="C2H2-type" evidence="13">
    <location>
        <begin position="455"/>
        <end position="483"/>
    </location>
</feature>
<dbReference type="GO" id="GO:0003677">
    <property type="term" value="F:DNA binding"/>
    <property type="evidence" value="ECO:0007669"/>
    <property type="project" value="UniProtKB-KW"/>
</dbReference>
<dbReference type="GO" id="GO:0010468">
    <property type="term" value="P:regulation of gene expression"/>
    <property type="evidence" value="ECO:0007669"/>
    <property type="project" value="TreeGrafter"/>
</dbReference>
<evidence type="ECO:0000256" key="9">
    <source>
        <dbReference type="ARBA" id="ARBA00023163"/>
    </source>
</evidence>
<evidence type="ECO:0000256" key="11">
    <source>
        <dbReference type="PROSITE-ProRule" id="PRU00042"/>
    </source>
</evidence>
<dbReference type="GeneID" id="70252628"/>
<feature type="compositionally biased region" description="Polar residues" evidence="12">
    <location>
        <begin position="161"/>
        <end position="171"/>
    </location>
</feature>